<evidence type="ECO:0000313" key="5">
    <source>
        <dbReference type="Proteomes" id="UP000054279"/>
    </source>
</evidence>
<proteinExistence type="inferred from homology"/>
<reference evidence="4 5" key="1">
    <citation type="submission" date="2014-06" db="EMBL/GenBank/DDBJ databases">
        <title>Evolutionary Origins and Diversification of the Mycorrhizal Mutualists.</title>
        <authorList>
            <consortium name="DOE Joint Genome Institute"/>
            <consortium name="Mycorrhizal Genomics Consortium"/>
            <person name="Kohler A."/>
            <person name="Kuo A."/>
            <person name="Nagy L.G."/>
            <person name="Floudas D."/>
            <person name="Copeland A."/>
            <person name="Barry K.W."/>
            <person name="Cichocki N."/>
            <person name="Veneault-Fourrey C."/>
            <person name="LaButti K."/>
            <person name="Lindquist E.A."/>
            <person name="Lipzen A."/>
            <person name="Lundell T."/>
            <person name="Morin E."/>
            <person name="Murat C."/>
            <person name="Riley R."/>
            <person name="Ohm R."/>
            <person name="Sun H."/>
            <person name="Tunlid A."/>
            <person name="Henrissat B."/>
            <person name="Grigoriev I.V."/>
            <person name="Hibbett D.S."/>
            <person name="Martin F."/>
        </authorList>
    </citation>
    <scope>NUCLEOTIDE SEQUENCE [LARGE SCALE GENOMIC DNA]</scope>
    <source>
        <strain evidence="4 5">SS14</strain>
    </source>
</reference>
<dbReference type="EMBL" id="KN837194">
    <property type="protein sequence ID" value="KIJ34970.1"/>
    <property type="molecule type" value="Genomic_DNA"/>
</dbReference>
<organism evidence="4 5">
    <name type="scientific">Sphaerobolus stellatus (strain SS14)</name>
    <dbReference type="NCBI Taxonomy" id="990650"/>
    <lineage>
        <taxon>Eukaryota</taxon>
        <taxon>Fungi</taxon>
        <taxon>Dikarya</taxon>
        <taxon>Basidiomycota</taxon>
        <taxon>Agaricomycotina</taxon>
        <taxon>Agaricomycetes</taxon>
        <taxon>Phallomycetidae</taxon>
        <taxon>Geastrales</taxon>
        <taxon>Sphaerobolaceae</taxon>
        <taxon>Sphaerobolus</taxon>
    </lineage>
</organism>
<dbReference type="Pfam" id="PF00106">
    <property type="entry name" value="adh_short"/>
    <property type="match status" value="1"/>
</dbReference>
<evidence type="ECO:0000256" key="3">
    <source>
        <dbReference type="RuleBase" id="RU000363"/>
    </source>
</evidence>
<keyword evidence="2" id="KW-0560">Oxidoreductase</keyword>
<comment type="similarity">
    <text evidence="1 3">Belongs to the short-chain dehydrogenases/reductases (SDR) family.</text>
</comment>
<dbReference type="GO" id="GO:0016491">
    <property type="term" value="F:oxidoreductase activity"/>
    <property type="evidence" value="ECO:0007669"/>
    <property type="project" value="UniProtKB-KW"/>
</dbReference>
<dbReference type="CDD" id="cd05374">
    <property type="entry name" value="17beta-HSD-like_SDR_c"/>
    <property type="match status" value="1"/>
</dbReference>
<name>A0A0C9VBV4_SPHS4</name>
<dbReference type="GO" id="GO:0005783">
    <property type="term" value="C:endoplasmic reticulum"/>
    <property type="evidence" value="ECO:0007669"/>
    <property type="project" value="TreeGrafter"/>
</dbReference>
<dbReference type="PANTHER" id="PTHR44169">
    <property type="entry name" value="NADPH-DEPENDENT 1-ACYLDIHYDROXYACETONE PHOSPHATE REDUCTASE"/>
    <property type="match status" value="1"/>
</dbReference>
<dbReference type="Proteomes" id="UP000054279">
    <property type="component" value="Unassembled WGS sequence"/>
</dbReference>
<evidence type="ECO:0000256" key="2">
    <source>
        <dbReference type="ARBA" id="ARBA00023002"/>
    </source>
</evidence>
<evidence type="ECO:0000256" key="1">
    <source>
        <dbReference type="ARBA" id="ARBA00006484"/>
    </source>
</evidence>
<protein>
    <recommendedName>
        <fullName evidence="6">Oxidoreductase</fullName>
    </recommendedName>
</protein>
<dbReference type="SUPFAM" id="SSF51735">
    <property type="entry name" value="NAD(P)-binding Rossmann-fold domains"/>
    <property type="match status" value="1"/>
</dbReference>
<dbReference type="Gene3D" id="3.40.50.720">
    <property type="entry name" value="NAD(P)-binding Rossmann-like Domain"/>
    <property type="match status" value="1"/>
</dbReference>
<evidence type="ECO:0000313" key="4">
    <source>
        <dbReference type="EMBL" id="KIJ34970.1"/>
    </source>
</evidence>
<gene>
    <name evidence="4" type="ORF">M422DRAFT_262930</name>
</gene>
<dbReference type="HOGENOM" id="CLU_010194_2_9_1"/>
<dbReference type="PANTHER" id="PTHR44169:SF6">
    <property type="entry name" value="NADPH-DEPENDENT 1-ACYLDIHYDROXYACETONE PHOSPHATE REDUCTASE"/>
    <property type="match status" value="1"/>
</dbReference>
<dbReference type="InterPro" id="IPR036291">
    <property type="entry name" value="NAD(P)-bd_dom_sf"/>
</dbReference>
<dbReference type="AlphaFoldDB" id="A0A0C9VBV4"/>
<sequence length="277" mass="30899">MSERKVALVTGCTEGGIGYQFCLKLLKRGYTVYATARSLKSMAALEHPAVKKHILDVTSDEQVKDIVQRIMKEEGRIDMLINNAGIPLAGALADIPAEDMSILFDVNVVALHRTARAVIPHMAKQKEGLIMNVGSIVGEIPTPWMGAYEASKAAVKVMTEVLSLECKPLNIRVMLLAPASVATQIYKSYKDFQLPDGSLYQKYLPNIRDRVAHGKVQKVTMSAERFADEVITKAVSKRPPYYLLLGGGSWLFRILCLLPRRLMLNIVWRRYSKLIPK</sequence>
<dbReference type="OrthoDB" id="2102561at2759"/>
<dbReference type="InterPro" id="IPR002347">
    <property type="entry name" value="SDR_fam"/>
</dbReference>
<keyword evidence="5" id="KW-1185">Reference proteome</keyword>
<dbReference type="PRINTS" id="PR00080">
    <property type="entry name" value="SDRFAMILY"/>
</dbReference>
<dbReference type="PRINTS" id="PR00081">
    <property type="entry name" value="GDHRDH"/>
</dbReference>
<evidence type="ECO:0008006" key="6">
    <source>
        <dbReference type="Google" id="ProtNLM"/>
    </source>
</evidence>
<accession>A0A0C9VBV4</accession>